<dbReference type="PROSITE" id="PS01359">
    <property type="entry name" value="ZF_PHD_1"/>
    <property type="match status" value="1"/>
</dbReference>
<dbReference type="InterPro" id="IPR008984">
    <property type="entry name" value="SMAD_FHA_dom_sf"/>
</dbReference>
<evidence type="ECO:0000256" key="17">
    <source>
        <dbReference type="SAM" id="MobiDB-lite"/>
    </source>
</evidence>
<gene>
    <name evidence="20" type="ORF">EB796_021234</name>
</gene>
<dbReference type="CDD" id="cd22703">
    <property type="entry name" value="FHA_PHF12"/>
    <property type="match status" value="1"/>
</dbReference>
<dbReference type="InterPro" id="IPR038098">
    <property type="entry name" value="PHF12_MRG-bd_sf"/>
</dbReference>
<keyword evidence="9" id="KW-0832">Ubl conjugation</keyword>
<dbReference type="SUPFAM" id="SSF57903">
    <property type="entry name" value="FYVE/PHD zinc finger"/>
    <property type="match status" value="2"/>
</dbReference>
<evidence type="ECO:0000313" key="21">
    <source>
        <dbReference type="Proteomes" id="UP000593567"/>
    </source>
</evidence>
<name>A0A7J7J2P1_BUGNE</name>
<feature type="compositionally biased region" description="Low complexity" evidence="17">
    <location>
        <begin position="443"/>
        <end position="457"/>
    </location>
</feature>
<dbReference type="PANTHER" id="PTHR46309:SF1">
    <property type="entry name" value="PHD FINGER PROTEIN 12"/>
    <property type="match status" value="1"/>
</dbReference>
<dbReference type="FunFam" id="3.30.40.10:FF:000164">
    <property type="entry name" value="PHD finger protein 12"/>
    <property type="match status" value="1"/>
</dbReference>
<organism evidence="20 21">
    <name type="scientific">Bugula neritina</name>
    <name type="common">Brown bryozoan</name>
    <name type="synonym">Sertularia neritina</name>
    <dbReference type="NCBI Taxonomy" id="10212"/>
    <lineage>
        <taxon>Eukaryota</taxon>
        <taxon>Metazoa</taxon>
        <taxon>Spiralia</taxon>
        <taxon>Lophotrochozoa</taxon>
        <taxon>Bryozoa</taxon>
        <taxon>Gymnolaemata</taxon>
        <taxon>Cheilostomatida</taxon>
        <taxon>Flustrina</taxon>
        <taxon>Buguloidea</taxon>
        <taxon>Bugulidae</taxon>
        <taxon>Bugula</taxon>
    </lineage>
</organism>
<comment type="subunit">
    <text evidence="13">Component of SIN3 complexes. Interacts with SIN3A in a complex composed of HDAC1, SAP30 and SIN3A. Component of the SIN3B complex, which includes SIN3B, HDAC2 or HDAC1, PHF12 and MORF4L1; interacts directly with all subunits. Interacts with TLE5.</text>
</comment>
<keyword evidence="2" id="KW-0678">Repressor</keyword>
<comment type="caution">
    <text evidence="20">The sequence shown here is derived from an EMBL/GenBank/DDBJ whole genome shotgun (WGS) entry which is preliminary data.</text>
</comment>
<accession>A0A7J7J2P1</accession>
<dbReference type="CDD" id="cd15533">
    <property type="entry name" value="PHD1_PHF12"/>
    <property type="match status" value="1"/>
</dbReference>
<evidence type="ECO:0000256" key="11">
    <source>
        <dbReference type="ARBA" id="ARBA00023163"/>
    </source>
</evidence>
<dbReference type="OrthoDB" id="1919692at2759"/>
<feature type="domain" description="PHD-type" evidence="19">
    <location>
        <begin position="200"/>
        <end position="250"/>
    </location>
</feature>
<evidence type="ECO:0000256" key="8">
    <source>
        <dbReference type="ARBA" id="ARBA00022833"/>
    </source>
</evidence>
<keyword evidence="3" id="KW-1017">Isopeptide bond</keyword>
<evidence type="ECO:0000259" key="19">
    <source>
        <dbReference type="PROSITE" id="PS50016"/>
    </source>
</evidence>
<proteinExistence type="predicted"/>
<feature type="domain" description="FHA" evidence="18">
    <location>
        <begin position="597"/>
        <end position="651"/>
    </location>
</feature>
<keyword evidence="12" id="KW-0539">Nucleus</keyword>
<feature type="region of interest" description="Disordered" evidence="17">
    <location>
        <begin position="443"/>
        <end position="473"/>
    </location>
</feature>
<dbReference type="Gene3D" id="3.30.40.10">
    <property type="entry name" value="Zinc/RING finger domain, C3HC4 (zinc finger)"/>
    <property type="match status" value="2"/>
</dbReference>
<evidence type="ECO:0000259" key="18">
    <source>
        <dbReference type="PROSITE" id="PS50006"/>
    </source>
</evidence>
<dbReference type="InterPro" id="IPR001965">
    <property type="entry name" value="Znf_PHD"/>
</dbReference>
<keyword evidence="8" id="KW-0862">Zinc</keyword>
<evidence type="ECO:0000256" key="13">
    <source>
        <dbReference type="ARBA" id="ARBA00065785"/>
    </source>
</evidence>
<dbReference type="Gene3D" id="6.10.20.60">
    <property type="entry name" value="PHD finger protein 12"/>
    <property type="match status" value="1"/>
</dbReference>
<evidence type="ECO:0000256" key="16">
    <source>
        <dbReference type="PROSITE-ProRule" id="PRU00146"/>
    </source>
</evidence>
<comment type="subcellular location">
    <subcellularLocation>
        <location evidence="1">Nucleus</location>
    </subcellularLocation>
</comment>
<dbReference type="InterPro" id="IPR000253">
    <property type="entry name" value="FHA_dom"/>
</dbReference>
<evidence type="ECO:0000313" key="20">
    <source>
        <dbReference type="EMBL" id="KAF6020460.1"/>
    </source>
</evidence>
<sequence>MASGEFDISSISTSGSLMEHIQKMIAPPMSDEALKRQRKAEREANQAYKVRPGKNHDTCDSCKEGGDLLCCDKCPCAFHLQCHDPPLEEEDVPKGEWLCHKCKAEMAATQAATANNSRVIINLPIGLPELGGLTEHPLQTLARAARMMNPGQMDIQKSFIPHIQLPGTSKRKSNWRDVGKGPPVKKAAHELDNGIVPLPAKICFMCSKNCRYSPLIQCDYCPLLFHMDCLNPPLTVLPTGRWMCPNHAEHIIDEKLLASSSVTEKIKLYDKYCGAVDQHTVKMAFLKKVHRQHPPFRMKTVAARRETIEVPEAIRAHYKYPVNPLPVAPPESVNKSAAEYKNTDGALLSLDLNADETKKPLATEQEQEQWLTSIISLQTSIAQHLAQRQLGSTTKKPLSSVQPLRSDTPSPTPSNGSTTSSTSSDAIAISMKAGVSLLVPSSRSSSVDAASDPSLLADDGKPKPMSSLLPCQPRVGKILTKPTSVKLNANSAPGTAKTGSNPPSNQAVSQLNNTLQSYIDGNADIELSKLDEKLLRILAWQRLQQLIPKVPQSPKPASDSLTELLTSTGNKVRARAMMCPVNGMSKGQPVPMCYRSLSIGTGTEVDLCLTDYGLCNHVSSKHAHIFYDELSKQFEILNYSEHGTVVNNVLYSCDFSPKSYGGEDEAPADVAAIKKMVKERLLDIDVMSAKSTKNEKLCNCKGNPAAFIGPNGAGWEGTATLHHGAHIKFGCLQFVFSIVDSNNTTSIRPDVSVASLLREQYNTSLLRGNQTSVAS</sequence>
<evidence type="ECO:0000256" key="3">
    <source>
        <dbReference type="ARBA" id="ARBA00022499"/>
    </source>
</evidence>
<dbReference type="EMBL" id="VXIV02003172">
    <property type="protein sequence ID" value="KAF6020460.1"/>
    <property type="molecule type" value="Genomic_DNA"/>
</dbReference>
<dbReference type="GO" id="GO:0070822">
    <property type="term" value="C:Sin3-type complex"/>
    <property type="evidence" value="ECO:0007669"/>
    <property type="project" value="TreeGrafter"/>
</dbReference>
<keyword evidence="10" id="KW-0805">Transcription regulation</keyword>
<evidence type="ECO:0000256" key="2">
    <source>
        <dbReference type="ARBA" id="ARBA00022491"/>
    </source>
</evidence>
<evidence type="ECO:0000256" key="14">
    <source>
        <dbReference type="ARBA" id="ARBA00068755"/>
    </source>
</evidence>
<keyword evidence="21" id="KW-1185">Reference proteome</keyword>
<protein>
    <recommendedName>
        <fullName evidence="14">PHD finger protein 12</fullName>
    </recommendedName>
    <alternativeName>
        <fullName evidence="15">PHD factor 1</fullName>
    </alternativeName>
</protein>
<keyword evidence="5" id="KW-0479">Metal-binding</keyword>
<feature type="region of interest" description="Disordered" evidence="17">
    <location>
        <begin position="486"/>
        <end position="507"/>
    </location>
</feature>
<reference evidence="20" key="1">
    <citation type="submission" date="2020-06" db="EMBL/GenBank/DDBJ databases">
        <title>Draft genome of Bugula neritina, a colonial animal packing powerful symbionts and potential medicines.</title>
        <authorList>
            <person name="Rayko M."/>
        </authorList>
    </citation>
    <scope>NUCLEOTIDE SEQUENCE [LARGE SCALE GENOMIC DNA]</scope>
    <source>
        <strain evidence="20">Kwan_BN1</strain>
    </source>
</reference>
<dbReference type="Gene3D" id="2.60.200.20">
    <property type="match status" value="1"/>
</dbReference>
<dbReference type="CDD" id="cd15534">
    <property type="entry name" value="PHD2_PHF12_Rco1"/>
    <property type="match status" value="1"/>
</dbReference>
<keyword evidence="7 16" id="KW-0863">Zinc-finger</keyword>
<dbReference type="InterPro" id="IPR011011">
    <property type="entry name" value="Znf_FYVE_PHD"/>
</dbReference>
<evidence type="ECO:0000256" key="10">
    <source>
        <dbReference type="ARBA" id="ARBA00023015"/>
    </source>
</evidence>
<keyword evidence="4" id="KW-0597">Phosphoprotein</keyword>
<evidence type="ECO:0000256" key="15">
    <source>
        <dbReference type="ARBA" id="ARBA00076589"/>
    </source>
</evidence>
<evidence type="ECO:0000256" key="5">
    <source>
        <dbReference type="ARBA" id="ARBA00022723"/>
    </source>
</evidence>
<dbReference type="GO" id="GO:0003714">
    <property type="term" value="F:transcription corepressor activity"/>
    <property type="evidence" value="ECO:0007669"/>
    <property type="project" value="InterPro"/>
</dbReference>
<dbReference type="InterPro" id="IPR019786">
    <property type="entry name" value="Zinc_finger_PHD-type_CS"/>
</dbReference>
<feature type="compositionally biased region" description="Polar residues" evidence="17">
    <location>
        <begin position="389"/>
        <end position="405"/>
    </location>
</feature>
<feature type="domain" description="PHD-type" evidence="19">
    <location>
        <begin position="56"/>
        <end position="105"/>
    </location>
</feature>
<dbReference type="GO" id="GO:0000122">
    <property type="term" value="P:negative regulation of transcription by RNA polymerase II"/>
    <property type="evidence" value="ECO:0007669"/>
    <property type="project" value="TreeGrafter"/>
</dbReference>
<dbReference type="Pfam" id="PF00628">
    <property type="entry name" value="PHD"/>
    <property type="match status" value="2"/>
</dbReference>
<dbReference type="PROSITE" id="PS50016">
    <property type="entry name" value="ZF_PHD_2"/>
    <property type="match status" value="2"/>
</dbReference>
<dbReference type="GO" id="GO:0008270">
    <property type="term" value="F:zinc ion binding"/>
    <property type="evidence" value="ECO:0007669"/>
    <property type="project" value="UniProtKB-KW"/>
</dbReference>
<dbReference type="SUPFAM" id="SSF49879">
    <property type="entry name" value="SMAD/FHA domain"/>
    <property type="match status" value="1"/>
</dbReference>
<evidence type="ECO:0000256" key="12">
    <source>
        <dbReference type="ARBA" id="ARBA00023242"/>
    </source>
</evidence>
<dbReference type="InterPro" id="IPR042163">
    <property type="entry name" value="PHF12"/>
</dbReference>
<keyword evidence="6" id="KW-0677">Repeat</keyword>
<dbReference type="Proteomes" id="UP000593567">
    <property type="component" value="Unassembled WGS sequence"/>
</dbReference>
<evidence type="ECO:0000256" key="1">
    <source>
        <dbReference type="ARBA" id="ARBA00004123"/>
    </source>
</evidence>
<dbReference type="FunFam" id="3.30.40.10:FF:000154">
    <property type="entry name" value="PHD finger protein 12"/>
    <property type="match status" value="1"/>
</dbReference>
<dbReference type="InterPro" id="IPR013083">
    <property type="entry name" value="Znf_RING/FYVE/PHD"/>
</dbReference>
<evidence type="ECO:0000256" key="7">
    <source>
        <dbReference type="ARBA" id="ARBA00022771"/>
    </source>
</evidence>
<dbReference type="InterPro" id="IPR019787">
    <property type="entry name" value="Znf_PHD-finger"/>
</dbReference>
<feature type="compositionally biased region" description="Low complexity" evidence="17">
    <location>
        <begin position="406"/>
        <end position="423"/>
    </location>
</feature>
<dbReference type="PROSITE" id="PS50006">
    <property type="entry name" value="FHA_DOMAIN"/>
    <property type="match status" value="1"/>
</dbReference>
<feature type="region of interest" description="Disordered" evidence="17">
    <location>
        <begin position="389"/>
        <end position="423"/>
    </location>
</feature>
<dbReference type="SMART" id="SM00249">
    <property type="entry name" value="PHD"/>
    <property type="match status" value="2"/>
</dbReference>
<dbReference type="PANTHER" id="PTHR46309">
    <property type="entry name" value="PHD FINGER PROTEIN 12"/>
    <property type="match status" value="1"/>
</dbReference>
<evidence type="ECO:0000256" key="6">
    <source>
        <dbReference type="ARBA" id="ARBA00022737"/>
    </source>
</evidence>
<keyword evidence="11" id="KW-0804">Transcription</keyword>
<evidence type="ECO:0000256" key="9">
    <source>
        <dbReference type="ARBA" id="ARBA00022843"/>
    </source>
</evidence>
<evidence type="ECO:0000256" key="4">
    <source>
        <dbReference type="ARBA" id="ARBA00022553"/>
    </source>
</evidence>
<dbReference type="AlphaFoldDB" id="A0A7J7J2P1"/>